<accession>A0A9P8HXJ0</accession>
<feature type="repeat" description="TPR" evidence="2">
    <location>
        <begin position="1116"/>
        <end position="1149"/>
    </location>
</feature>
<evidence type="ECO:0000256" key="2">
    <source>
        <dbReference type="PROSITE-ProRule" id="PRU00339"/>
    </source>
</evidence>
<evidence type="ECO:0000259" key="4">
    <source>
        <dbReference type="PROSITE" id="PS51635"/>
    </source>
</evidence>
<dbReference type="Pfam" id="PF00931">
    <property type="entry name" value="NB-ARC"/>
    <property type="match status" value="1"/>
</dbReference>
<organism evidence="5 6">
    <name type="scientific">Glutinoglossum americanum</name>
    <dbReference type="NCBI Taxonomy" id="1670608"/>
    <lineage>
        <taxon>Eukaryota</taxon>
        <taxon>Fungi</taxon>
        <taxon>Dikarya</taxon>
        <taxon>Ascomycota</taxon>
        <taxon>Pezizomycotina</taxon>
        <taxon>Geoglossomycetes</taxon>
        <taxon>Geoglossales</taxon>
        <taxon>Geoglossaceae</taxon>
        <taxon>Glutinoglossum</taxon>
    </lineage>
</organism>
<dbReference type="Proteomes" id="UP000698800">
    <property type="component" value="Unassembled WGS sequence"/>
</dbReference>
<protein>
    <recommendedName>
        <fullName evidence="4">PNPLA domain-containing protein</fullName>
    </recommendedName>
</protein>
<evidence type="ECO:0000256" key="3">
    <source>
        <dbReference type="PROSITE-ProRule" id="PRU01161"/>
    </source>
</evidence>
<dbReference type="GO" id="GO:0043531">
    <property type="term" value="F:ADP binding"/>
    <property type="evidence" value="ECO:0007669"/>
    <property type="project" value="InterPro"/>
</dbReference>
<dbReference type="PROSITE" id="PS51635">
    <property type="entry name" value="PNPLA"/>
    <property type="match status" value="1"/>
</dbReference>
<keyword evidence="3" id="KW-0378">Hydrolase</keyword>
<dbReference type="InterPro" id="IPR011990">
    <property type="entry name" value="TPR-like_helical_dom_sf"/>
</dbReference>
<dbReference type="GO" id="GO:0016042">
    <property type="term" value="P:lipid catabolic process"/>
    <property type="evidence" value="ECO:0007669"/>
    <property type="project" value="UniProtKB-UniRule"/>
</dbReference>
<feature type="repeat" description="TPR" evidence="2">
    <location>
        <begin position="1158"/>
        <end position="1191"/>
    </location>
</feature>
<name>A0A9P8HXJ0_9PEZI</name>
<dbReference type="PANTHER" id="PTHR46082">
    <property type="entry name" value="ATP/GTP-BINDING PROTEIN-RELATED"/>
    <property type="match status" value="1"/>
</dbReference>
<evidence type="ECO:0000313" key="6">
    <source>
        <dbReference type="Proteomes" id="UP000698800"/>
    </source>
</evidence>
<dbReference type="Gene3D" id="3.40.50.300">
    <property type="entry name" value="P-loop containing nucleotide triphosphate hydrolases"/>
    <property type="match status" value="1"/>
</dbReference>
<dbReference type="OrthoDB" id="626167at2759"/>
<comment type="caution">
    <text evidence="5">The sequence shown here is derived from an EMBL/GenBank/DDBJ whole genome shotgun (WGS) entry which is preliminary data.</text>
</comment>
<keyword evidence="2" id="KW-0802">TPR repeat</keyword>
<dbReference type="SMART" id="SM00028">
    <property type="entry name" value="TPR"/>
    <property type="match status" value="15"/>
</dbReference>
<feature type="domain" description="PNPLA" evidence="4">
    <location>
        <begin position="14"/>
        <end position="219"/>
    </location>
</feature>
<dbReference type="Gene3D" id="1.25.40.10">
    <property type="entry name" value="Tetratricopeptide repeat domain"/>
    <property type="match status" value="4"/>
</dbReference>
<dbReference type="InterPro" id="IPR027417">
    <property type="entry name" value="P-loop_NTPase"/>
</dbReference>
<dbReference type="CDD" id="cd07216">
    <property type="entry name" value="Pat17_PNPLA8_PNPLA9_like3"/>
    <property type="match status" value="1"/>
</dbReference>
<dbReference type="InterPro" id="IPR053137">
    <property type="entry name" value="NLR-like"/>
</dbReference>
<feature type="active site" description="Nucleophile" evidence="3">
    <location>
        <position position="60"/>
    </location>
</feature>
<dbReference type="PROSITE" id="PS50005">
    <property type="entry name" value="TPR"/>
    <property type="match status" value="7"/>
</dbReference>
<dbReference type="Pfam" id="PF13424">
    <property type="entry name" value="TPR_12"/>
    <property type="match status" value="7"/>
</dbReference>
<dbReference type="EMBL" id="JAGHQL010000070">
    <property type="protein sequence ID" value="KAH0541722.1"/>
    <property type="molecule type" value="Genomic_DNA"/>
</dbReference>
<dbReference type="GO" id="GO:0016787">
    <property type="term" value="F:hydrolase activity"/>
    <property type="evidence" value="ECO:0007669"/>
    <property type="project" value="UniProtKB-UniRule"/>
</dbReference>
<dbReference type="Pfam" id="PF01734">
    <property type="entry name" value="Patatin"/>
    <property type="match status" value="1"/>
</dbReference>
<keyword evidence="1 3" id="KW-0443">Lipid metabolism</keyword>
<gene>
    <name evidence="5" type="ORF">FGG08_003814</name>
</gene>
<reference evidence="5" key="1">
    <citation type="submission" date="2021-03" db="EMBL/GenBank/DDBJ databases">
        <title>Comparative genomics and phylogenomic investigation of the class Geoglossomycetes provide insights into ecological specialization and systematics.</title>
        <authorList>
            <person name="Melie T."/>
            <person name="Pirro S."/>
            <person name="Miller A.N."/>
            <person name="Quandt A."/>
        </authorList>
    </citation>
    <scope>NUCLEOTIDE SEQUENCE</scope>
    <source>
        <strain evidence="5">GBOQ0MN5Z8</strain>
    </source>
</reference>
<dbReference type="InterPro" id="IPR016035">
    <property type="entry name" value="Acyl_Trfase/lysoPLipase"/>
</dbReference>
<feature type="repeat" description="TPR" evidence="2">
    <location>
        <begin position="1284"/>
        <end position="1317"/>
    </location>
</feature>
<dbReference type="GO" id="GO:0046486">
    <property type="term" value="P:glycerolipid metabolic process"/>
    <property type="evidence" value="ECO:0007669"/>
    <property type="project" value="UniProtKB-ARBA"/>
</dbReference>
<keyword evidence="3" id="KW-0442">Lipid degradation</keyword>
<feature type="short sequence motif" description="GXGXXG" evidence="3">
    <location>
        <begin position="18"/>
        <end position="23"/>
    </location>
</feature>
<keyword evidence="6" id="KW-1185">Reference proteome</keyword>
<dbReference type="InterPro" id="IPR019734">
    <property type="entry name" value="TPR_rpt"/>
</dbReference>
<dbReference type="InterPro" id="IPR002641">
    <property type="entry name" value="PNPLA_dom"/>
</dbReference>
<dbReference type="SUPFAM" id="SSF52540">
    <property type="entry name" value="P-loop containing nucleoside triphosphate hydrolases"/>
    <property type="match status" value="1"/>
</dbReference>
<comment type="caution">
    <text evidence="3">Lacks conserved residue(s) required for the propagation of feature annotation.</text>
</comment>
<dbReference type="SUPFAM" id="SSF48452">
    <property type="entry name" value="TPR-like"/>
    <property type="match status" value="2"/>
</dbReference>
<feature type="repeat" description="TPR" evidence="2">
    <location>
        <begin position="1326"/>
        <end position="1359"/>
    </location>
</feature>
<dbReference type="InterPro" id="IPR002182">
    <property type="entry name" value="NB-ARC"/>
</dbReference>
<feature type="short sequence motif" description="GXSXG" evidence="3">
    <location>
        <begin position="58"/>
        <end position="62"/>
    </location>
</feature>
<dbReference type="PRINTS" id="PR00381">
    <property type="entry name" value="KINESINLIGHT"/>
</dbReference>
<proteinExistence type="predicted"/>
<feature type="active site" description="Proton acceptor" evidence="3">
    <location>
        <position position="206"/>
    </location>
</feature>
<evidence type="ECO:0000313" key="5">
    <source>
        <dbReference type="EMBL" id="KAH0541722.1"/>
    </source>
</evidence>
<dbReference type="Pfam" id="PF13374">
    <property type="entry name" value="TPR_10"/>
    <property type="match status" value="2"/>
</dbReference>
<dbReference type="Gene3D" id="3.40.1090.10">
    <property type="entry name" value="Cytosolic phospholipase A2 catalytic domain"/>
    <property type="match status" value="1"/>
</dbReference>
<feature type="repeat" description="TPR" evidence="2">
    <location>
        <begin position="864"/>
        <end position="897"/>
    </location>
</feature>
<dbReference type="SUPFAM" id="SSF52151">
    <property type="entry name" value="FabD/lysophospholipase-like"/>
    <property type="match status" value="1"/>
</dbReference>
<feature type="repeat" description="TPR" evidence="2">
    <location>
        <begin position="1242"/>
        <end position="1275"/>
    </location>
</feature>
<feature type="repeat" description="TPR" evidence="2">
    <location>
        <begin position="1200"/>
        <end position="1233"/>
    </location>
</feature>
<dbReference type="PANTHER" id="PTHR46082:SF6">
    <property type="entry name" value="AAA+ ATPASE DOMAIN-CONTAINING PROTEIN-RELATED"/>
    <property type="match status" value="1"/>
</dbReference>
<evidence type="ECO:0000256" key="1">
    <source>
        <dbReference type="ARBA" id="ARBA00023098"/>
    </source>
</evidence>
<sequence>MPNDHGRQRGLRLLSLDGGGIRGVSELVILQEIMHRIQRIQKLDHPPLPSDYFDLICGTSTGGLIAILLGRLKLSVSDAIDKYRILAKTVFSERKARGKDGAFKASKLEQAIKDVVEWKLGSGHADENMFELESSESGEESCKIFVCAVAAQNINRKPRLFRSYQADKNEGYNCTIWEAGRATSAAPTFFKRIQIGPPGLQEDFIDAGLGCNNPVKQLIAEAEHIFGDARDVACIVSIGTGKPEVTGFRMPAFGLQRVLPIDLIKVLKNMATDSEATAAEMTQKYKYYPGVYYRLNVEQGLENVSLEEWQKLGEVKTHTLEYLNQVDISQNIDDIVAALIGTSIPAVDPPRTYYKYPALRVNHFIARENPLREIEATYHHSKDLVDPTVVVLFGIGGSGKTQLALEYCRRTEASRRFTSIFWVDASDIKTTAQSFLTIAGIISDEGLELADADASIRFVTDIISTWHNPWLIVFDNFDSPNAFKGKNMKDYFPRGKNGAILFTSRFAGARRLGNIVKVTNMSESEGLELLLERSGASTNSQNCKAGKEIVQRLGYLALAIDQAGAYISTRGLALHLYIDHYNNRKERVLKEVPEFWEYRKKLGDAEAETSLSVFTTWEMSFEQIASGGNGRRNKEHLLTVSAFFDNKDIFEELFRVNFKPENPGWMELFCIEGNWSEYEFQDVLAELFNLSLVQSLEAGAAGTHFSLHPLIQDWVKLRLNLQDRRTYAMETISMLATFIDVKDAMTLQLKQTVVSHLDASVQNDASFLNHGGGLGTQCLMGATLSFASFYLSRGRYKEAEQLYGQALEGCEKQLGPDHPETLRMVQNFAIVYGNQGRYKEAEQLFERALEGCEKQLGPDHPDTLRAVPNLANIYRNQGRYKEAEQLYERALEGYEKQAGPDHPGTLLTMQNLANVYADQGRYKEAEQLHERALEGYEKQLGPDHPDTLRTVQSLAIVYGDQGRYKEAEQLHERALEGYEKQLGPDHPDTLRTVQSLAIVYGDQGRYKEAEQLHERALEGYEKQLGPDHPETLRTVQNLAIVYRGQGRYKEAEQLHERALEGYEKQLGPDHPETLLTVKNLAVVYGNQGRYKEAKQPFERALEGYEKQAGPDHPETLRTVQSLANVYGNQGQYKEAEQLYERALEGYEKQLGPDHPETLLTVQSLANVYRDQGRYKEAEQLYERALEGYEKQAGPDHPETLRTVQNLAVVYGNQGRYKEAEQPFERALEGYEKQLGPDHPDTLRTVQSLAVVYGNQGRYKEAKQLFERALQGCEKQLGPDHPEMLLTVQNLANVYRDQGRYKEAEQLYERALEGYEKQLGPDHPETLRTVQSLAIVYGDQGRYKEAEQLYERALEGYEKQLGPDHPETLRTVQSLAIVYGDQGRYKEAEQLHERALEGREKQLGPDHPDTLRTVQNLATLRRRMQPATPPTNL</sequence>
<dbReference type="PROSITE" id="PS50293">
    <property type="entry name" value="TPR_REGION"/>
    <property type="match status" value="1"/>
</dbReference>